<reference evidence="1 3" key="2">
    <citation type="journal article" date="2018" name="Plant J.">
        <title>The Physcomitrella patens chromosome-scale assembly reveals moss genome structure and evolution.</title>
        <authorList>
            <person name="Lang D."/>
            <person name="Ullrich K.K."/>
            <person name="Murat F."/>
            <person name="Fuchs J."/>
            <person name="Jenkins J."/>
            <person name="Haas F.B."/>
            <person name="Piednoel M."/>
            <person name="Gundlach H."/>
            <person name="Van Bel M."/>
            <person name="Meyberg R."/>
            <person name="Vives C."/>
            <person name="Morata J."/>
            <person name="Symeonidi A."/>
            <person name="Hiss M."/>
            <person name="Muchero W."/>
            <person name="Kamisugi Y."/>
            <person name="Saleh O."/>
            <person name="Blanc G."/>
            <person name="Decker E.L."/>
            <person name="van Gessel N."/>
            <person name="Grimwood J."/>
            <person name="Hayes R.D."/>
            <person name="Graham S.W."/>
            <person name="Gunter L.E."/>
            <person name="McDaniel S.F."/>
            <person name="Hoernstein S.N.W."/>
            <person name="Larsson A."/>
            <person name="Li F.W."/>
            <person name="Perroud P.F."/>
            <person name="Phillips J."/>
            <person name="Ranjan P."/>
            <person name="Rokshar D.S."/>
            <person name="Rothfels C.J."/>
            <person name="Schneider L."/>
            <person name="Shu S."/>
            <person name="Stevenson D.W."/>
            <person name="Thummler F."/>
            <person name="Tillich M."/>
            <person name="Villarreal Aguilar J.C."/>
            <person name="Widiez T."/>
            <person name="Wong G.K."/>
            <person name="Wymore A."/>
            <person name="Zhang Y."/>
            <person name="Zimmer A.D."/>
            <person name="Quatrano R.S."/>
            <person name="Mayer K.F.X."/>
            <person name="Goodstein D."/>
            <person name="Casacuberta J.M."/>
            <person name="Vandepoele K."/>
            <person name="Reski R."/>
            <person name="Cuming A.C."/>
            <person name="Tuskan G.A."/>
            <person name="Maumus F."/>
            <person name="Salse J."/>
            <person name="Schmutz J."/>
            <person name="Rensing S.A."/>
        </authorList>
    </citation>
    <scope>NUCLEOTIDE SEQUENCE [LARGE SCALE GENOMIC DNA]</scope>
    <source>
        <strain evidence="2 3">cv. Gransden 2004</strain>
    </source>
</reference>
<sequence length="344" mass="38254">MSTSVASKSAEEVLYRQLKYRAVDPLEHNLHCLDVLIRGEQNLVRRMMSKFSSSMRPLVRMGSMLDVILMADKSKWRSAHQADLDRMRKGLTDLENPLKPRPSHQNFEKKRLVSANLSFSTSNKVVLWLASVAGIDLGNEESLSCAMDGLTAASVDYTKVCSWVMGGDWFPNIPFLQKICSDWSENTRSKVKQLWIVTEVLYATKFTVTGRRGLFGRVMAHATIGTPGVGVDAGGDIGVKCINETTLELKAKRNKQFIVGYRTMRVEFNPDGKPVLMRKAEDGGLRGDDDDYLAAMGEDIFEVDEYESKVLIPLITPTEQELNNPQAQVVALNSDDPEATGAST</sequence>
<dbReference type="EnsemblPlants" id="Pp3c14_960V3.1">
    <property type="protein sequence ID" value="Pp3c14_960V3.1"/>
    <property type="gene ID" value="Pp3c14_960"/>
</dbReference>
<dbReference type="AlphaFoldDB" id="A0A2K1JFX8"/>
<dbReference type="Proteomes" id="UP000006727">
    <property type="component" value="Chromosome 14"/>
</dbReference>
<dbReference type="EnsemblPlants" id="Pp3c14_960V3.3">
    <property type="protein sequence ID" value="Pp3c14_960V3.3"/>
    <property type="gene ID" value="Pp3c14_960"/>
</dbReference>
<dbReference type="KEGG" id="ppp:112291182"/>
<evidence type="ECO:0000313" key="2">
    <source>
        <dbReference type="EnsemblPlants" id="Pp3c14_960V3.1"/>
    </source>
</evidence>
<reference evidence="2" key="3">
    <citation type="submission" date="2020-12" db="UniProtKB">
        <authorList>
            <consortium name="EnsemblPlants"/>
        </authorList>
    </citation>
    <scope>IDENTIFICATION</scope>
</reference>
<evidence type="ECO:0000313" key="1">
    <source>
        <dbReference type="EMBL" id="PNR40440.1"/>
    </source>
</evidence>
<dbReference type="Gramene" id="Pp3c14_960V3.1">
    <property type="protein sequence ID" value="Pp3c14_960V3.1"/>
    <property type="gene ID" value="Pp3c14_960"/>
</dbReference>
<evidence type="ECO:0000313" key="3">
    <source>
        <dbReference type="Proteomes" id="UP000006727"/>
    </source>
</evidence>
<dbReference type="Gramene" id="Pp3c14_960V3.2">
    <property type="protein sequence ID" value="Pp3c14_960V3.2"/>
    <property type="gene ID" value="Pp3c14_960"/>
</dbReference>
<protein>
    <submittedName>
        <fullName evidence="1 2">Uncharacterized protein</fullName>
    </submittedName>
</protein>
<accession>A0A2K1JFX8</accession>
<dbReference type="PaxDb" id="3218-PP1S396_44V6.1"/>
<dbReference type="Gramene" id="Pp3c14_960V3.3">
    <property type="protein sequence ID" value="Pp3c14_960V3.3"/>
    <property type="gene ID" value="Pp3c14_960"/>
</dbReference>
<dbReference type="EnsemblPlants" id="Pp3c14_960V3.2">
    <property type="protein sequence ID" value="Pp3c14_960V3.2"/>
    <property type="gene ID" value="Pp3c14_960"/>
</dbReference>
<keyword evidence="3" id="KW-1185">Reference proteome</keyword>
<reference evidence="1 3" key="1">
    <citation type="journal article" date="2008" name="Science">
        <title>The Physcomitrella genome reveals evolutionary insights into the conquest of land by plants.</title>
        <authorList>
            <person name="Rensing S."/>
            <person name="Lang D."/>
            <person name="Zimmer A."/>
            <person name="Terry A."/>
            <person name="Salamov A."/>
            <person name="Shapiro H."/>
            <person name="Nishiyama T."/>
            <person name="Perroud P.-F."/>
            <person name="Lindquist E."/>
            <person name="Kamisugi Y."/>
            <person name="Tanahashi T."/>
            <person name="Sakakibara K."/>
            <person name="Fujita T."/>
            <person name="Oishi K."/>
            <person name="Shin-I T."/>
            <person name="Kuroki Y."/>
            <person name="Toyoda A."/>
            <person name="Suzuki Y."/>
            <person name="Hashimoto A."/>
            <person name="Yamaguchi K."/>
            <person name="Sugano A."/>
            <person name="Kohara Y."/>
            <person name="Fujiyama A."/>
            <person name="Anterola A."/>
            <person name="Aoki S."/>
            <person name="Ashton N."/>
            <person name="Barbazuk W.B."/>
            <person name="Barker E."/>
            <person name="Bennetzen J."/>
            <person name="Bezanilla M."/>
            <person name="Blankenship R."/>
            <person name="Cho S.H."/>
            <person name="Dutcher S."/>
            <person name="Estelle M."/>
            <person name="Fawcett J.A."/>
            <person name="Gundlach H."/>
            <person name="Hanada K."/>
            <person name="Heyl A."/>
            <person name="Hicks K.A."/>
            <person name="Hugh J."/>
            <person name="Lohr M."/>
            <person name="Mayer K."/>
            <person name="Melkozernov A."/>
            <person name="Murata T."/>
            <person name="Nelson D."/>
            <person name="Pils B."/>
            <person name="Prigge M."/>
            <person name="Reiss B."/>
            <person name="Renner T."/>
            <person name="Rombauts S."/>
            <person name="Rushton P."/>
            <person name="Sanderfoot A."/>
            <person name="Schween G."/>
            <person name="Shiu S.-H."/>
            <person name="Stueber K."/>
            <person name="Theodoulou F.L."/>
            <person name="Tu H."/>
            <person name="Van de Peer Y."/>
            <person name="Verrier P.J."/>
            <person name="Waters E."/>
            <person name="Wood A."/>
            <person name="Yang L."/>
            <person name="Cove D."/>
            <person name="Cuming A."/>
            <person name="Hasebe M."/>
            <person name="Lucas S."/>
            <person name="Mishler D.B."/>
            <person name="Reski R."/>
            <person name="Grigoriev I."/>
            <person name="Quatrano R.S."/>
            <person name="Boore J.L."/>
        </authorList>
    </citation>
    <scope>NUCLEOTIDE SEQUENCE [LARGE SCALE GENOMIC DNA]</scope>
    <source>
        <strain evidence="2 3">cv. Gransden 2004</strain>
    </source>
</reference>
<name>A0A2K1JFX8_PHYPA</name>
<dbReference type="RefSeq" id="XP_024394046.1">
    <property type="nucleotide sequence ID" value="XM_024538278.2"/>
</dbReference>
<organism evidence="1">
    <name type="scientific">Physcomitrium patens</name>
    <name type="common">Spreading-leaved earth moss</name>
    <name type="synonym">Physcomitrella patens</name>
    <dbReference type="NCBI Taxonomy" id="3218"/>
    <lineage>
        <taxon>Eukaryota</taxon>
        <taxon>Viridiplantae</taxon>
        <taxon>Streptophyta</taxon>
        <taxon>Embryophyta</taxon>
        <taxon>Bryophyta</taxon>
        <taxon>Bryophytina</taxon>
        <taxon>Bryopsida</taxon>
        <taxon>Funariidae</taxon>
        <taxon>Funariales</taxon>
        <taxon>Funariaceae</taxon>
        <taxon>Physcomitrium</taxon>
    </lineage>
</organism>
<proteinExistence type="predicted"/>
<dbReference type="OrthoDB" id="1932679at2759"/>
<dbReference type="EMBL" id="ABEU02000014">
    <property type="protein sequence ID" value="PNR40440.1"/>
    <property type="molecule type" value="Genomic_DNA"/>
</dbReference>
<dbReference type="GeneID" id="112291182"/>
<gene>
    <name evidence="2" type="primary">LOC112291182</name>
    <name evidence="1" type="ORF">PHYPA_017842</name>
</gene>